<dbReference type="InterPro" id="IPR055305">
    <property type="entry name" value="GG3-like"/>
</dbReference>
<dbReference type="Proteomes" id="UP001189122">
    <property type="component" value="Unassembled WGS sequence"/>
</dbReference>
<keyword evidence="1" id="KW-0175">Coiled coil</keyword>
<evidence type="ECO:0000313" key="5">
    <source>
        <dbReference type="Proteomes" id="UP001189122"/>
    </source>
</evidence>
<evidence type="ECO:0000259" key="3">
    <source>
        <dbReference type="SMART" id="SM01224"/>
    </source>
</evidence>
<feature type="compositionally biased region" description="Pro residues" evidence="2">
    <location>
        <begin position="7"/>
        <end position="20"/>
    </location>
</feature>
<organism evidence="4">
    <name type="scientific">Spirodela intermedia</name>
    <name type="common">Intermediate duckweed</name>
    <dbReference type="NCBI Taxonomy" id="51605"/>
    <lineage>
        <taxon>Eukaryota</taxon>
        <taxon>Viridiplantae</taxon>
        <taxon>Streptophyta</taxon>
        <taxon>Embryophyta</taxon>
        <taxon>Tracheophyta</taxon>
        <taxon>Spermatophyta</taxon>
        <taxon>Magnoliopsida</taxon>
        <taxon>Liliopsida</taxon>
        <taxon>Araceae</taxon>
        <taxon>Lemnoideae</taxon>
        <taxon>Spirodela</taxon>
    </lineage>
</organism>
<dbReference type="EMBL" id="CACRZD030000005">
    <property type="protein sequence ID" value="CAA6659318.1"/>
    <property type="molecule type" value="Genomic_DNA"/>
</dbReference>
<gene>
    <name evidence="4" type="ORF">SI7747_05005741</name>
</gene>
<evidence type="ECO:0000256" key="2">
    <source>
        <dbReference type="SAM" id="MobiDB-lite"/>
    </source>
</evidence>
<dbReference type="PANTHER" id="PTHR32378">
    <property type="entry name" value="GUANINE NUCLEOTIDE-BINDING PROTEIN SUBUNIT GAMMA 3"/>
    <property type="match status" value="1"/>
</dbReference>
<protein>
    <recommendedName>
        <fullName evidence="3">G protein gamma domain-containing protein</fullName>
    </recommendedName>
</protein>
<accession>A0A7I8INC8</accession>
<evidence type="ECO:0000313" key="4">
    <source>
        <dbReference type="EMBL" id="CAA2619572.1"/>
    </source>
</evidence>
<evidence type="ECO:0000256" key="1">
    <source>
        <dbReference type="SAM" id="Coils"/>
    </source>
</evidence>
<feature type="domain" description="G protein gamma" evidence="3">
    <location>
        <begin position="29"/>
        <end position="88"/>
    </location>
</feature>
<dbReference type="InterPro" id="IPR015898">
    <property type="entry name" value="G-protein_gamma-like_dom"/>
</dbReference>
<feature type="coiled-coil region" evidence="1">
    <location>
        <begin position="26"/>
        <end position="53"/>
    </location>
</feature>
<name>A0A7I8INC8_SPIIN</name>
<dbReference type="EMBL" id="LR743592">
    <property type="protein sequence ID" value="CAA2619572.1"/>
    <property type="molecule type" value="Genomic_DNA"/>
</dbReference>
<feature type="region of interest" description="Disordered" evidence="2">
    <location>
        <begin position="1"/>
        <end position="20"/>
    </location>
</feature>
<dbReference type="PANTHER" id="PTHR32378:SF10">
    <property type="entry name" value="GUANINE NUCLEOTIDE-BINDING PROTEIN SUBUNIT GAMMA 3"/>
    <property type="match status" value="1"/>
</dbReference>
<dbReference type="SMART" id="SM01224">
    <property type="entry name" value="G_gamma"/>
    <property type="match status" value="1"/>
</dbReference>
<reference evidence="4 5" key="1">
    <citation type="submission" date="2019-12" db="EMBL/GenBank/DDBJ databases">
        <authorList>
            <person name="Scholz U."/>
            <person name="Mascher M."/>
            <person name="Fiebig A."/>
        </authorList>
    </citation>
    <scope>NUCLEOTIDE SEQUENCE</scope>
</reference>
<sequence>MATMTTPPQPAPSPKSPPRYPDFCGRHRLQAEVQILNREIGFLEEELQSLDDLQPASRSCKEVNEFVGANPDPLIPINRGKSESCCIWRWFGYLSLSLSRSLSLSLSEKLCAGLSWICCCGRSSKAKGSSCSCAPPKDGASCGGWCSTCARPEDCCSCCSCSCTLPKRTAVGGICCACGEACRRFWSCAPLRRWSCCGLRQCRCRCRRWCLCRSFPSCRPCPEYSCGCVWSCPSCNGIRLCARFSKPCCVSRCLCP</sequence>
<proteinExistence type="predicted"/>
<keyword evidence="5" id="KW-1185">Reference proteome</keyword>
<dbReference type="AlphaFoldDB" id="A0A7I8INC8"/>